<name>A0A3S0HUS8_9BACI</name>
<feature type="transmembrane region" description="Helical" evidence="1">
    <location>
        <begin position="155"/>
        <end position="181"/>
    </location>
</feature>
<protein>
    <submittedName>
        <fullName evidence="2">Uncharacterized protein</fullName>
    </submittedName>
</protein>
<dbReference type="OrthoDB" id="1936187at2"/>
<keyword evidence="1" id="KW-0472">Membrane</keyword>
<gene>
    <name evidence="2" type="ORF">EKG35_18715</name>
</gene>
<feature type="transmembrane region" description="Helical" evidence="1">
    <location>
        <begin position="121"/>
        <end position="143"/>
    </location>
</feature>
<evidence type="ECO:0000313" key="3">
    <source>
        <dbReference type="Proteomes" id="UP000276349"/>
    </source>
</evidence>
<accession>A0A3S0HUS8</accession>
<evidence type="ECO:0000313" key="2">
    <source>
        <dbReference type="EMBL" id="RTQ87736.1"/>
    </source>
</evidence>
<keyword evidence="1" id="KW-1133">Transmembrane helix</keyword>
<evidence type="ECO:0000256" key="1">
    <source>
        <dbReference type="SAM" id="Phobius"/>
    </source>
</evidence>
<proteinExistence type="predicted"/>
<dbReference type="EMBL" id="RXNR01000089">
    <property type="protein sequence ID" value="RTQ87736.1"/>
    <property type="molecule type" value="Genomic_DNA"/>
</dbReference>
<sequence>MSAFIRYQIISYVRSLKFIPPVVIFFAWVFILYAYKNVPILSSYAVSSIVMYLIMTWITMSIFTLDEESEKHILISHLKRKVSYLFGKWLTILIVMIPLLLFAIFFPIITDSFKGNMSIQLYAYAFYSHLVFMAFGILVGTLFSATKLATKKYAWLSSVFIIVVSLASKSIIEISLFFKWILWVFPPVFKVIGYMEGEDQVLINTPVIIDSIFVVSYLIIGAVMLVPLFIKKES</sequence>
<organism evidence="2 3">
    <name type="scientific">Lysinibacillus telephonicus</name>
    <dbReference type="NCBI Taxonomy" id="1714840"/>
    <lineage>
        <taxon>Bacteria</taxon>
        <taxon>Bacillati</taxon>
        <taxon>Bacillota</taxon>
        <taxon>Bacilli</taxon>
        <taxon>Bacillales</taxon>
        <taxon>Bacillaceae</taxon>
        <taxon>Lysinibacillus</taxon>
    </lineage>
</organism>
<feature type="transmembrane region" description="Helical" evidence="1">
    <location>
        <begin position="201"/>
        <end position="230"/>
    </location>
</feature>
<feature type="transmembrane region" description="Helical" evidence="1">
    <location>
        <begin position="86"/>
        <end position="109"/>
    </location>
</feature>
<feature type="transmembrane region" description="Helical" evidence="1">
    <location>
        <begin position="12"/>
        <end position="35"/>
    </location>
</feature>
<keyword evidence="3" id="KW-1185">Reference proteome</keyword>
<keyword evidence="1" id="KW-0812">Transmembrane</keyword>
<reference evidence="2 3" key="1">
    <citation type="submission" date="2018-12" db="EMBL/GenBank/DDBJ databases">
        <authorList>
            <person name="Yu L."/>
        </authorList>
    </citation>
    <scope>NUCLEOTIDE SEQUENCE [LARGE SCALE GENOMIC DNA]</scope>
    <source>
        <strain evidence="2 3">S5H2222</strain>
    </source>
</reference>
<dbReference type="Proteomes" id="UP000276349">
    <property type="component" value="Unassembled WGS sequence"/>
</dbReference>
<comment type="caution">
    <text evidence="2">The sequence shown here is derived from an EMBL/GenBank/DDBJ whole genome shotgun (WGS) entry which is preliminary data.</text>
</comment>
<feature type="transmembrane region" description="Helical" evidence="1">
    <location>
        <begin position="41"/>
        <end position="65"/>
    </location>
</feature>
<dbReference type="RefSeq" id="WP_126296069.1">
    <property type="nucleotide sequence ID" value="NZ_CP155468.1"/>
</dbReference>
<dbReference type="AlphaFoldDB" id="A0A3S0HUS8"/>